<proteinExistence type="predicted"/>
<comment type="caution">
    <text evidence="1">The sequence shown here is derived from an EMBL/GenBank/DDBJ whole genome shotgun (WGS) entry which is preliminary data.</text>
</comment>
<evidence type="ECO:0000313" key="1">
    <source>
        <dbReference type="EMBL" id="GFJ85791.1"/>
    </source>
</evidence>
<dbReference type="AlphaFoldDB" id="A0A6V8KTZ5"/>
<gene>
    <name evidence="1" type="ORF">Phou_099710</name>
</gene>
<dbReference type="RefSeq" id="WP_173071034.1">
    <property type="nucleotide sequence ID" value="NZ_BAABGO010000002.1"/>
</dbReference>
<keyword evidence="2" id="KW-1185">Reference proteome</keyword>
<name>A0A6V8KTZ5_9ACTN</name>
<accession>A0A6V8KTZ5</accession>
<protein>
    <submittedName>
        <fullName evidence="1">Uncharacterized protein</fullName>
    </submittedName>
</protein>
<dbReference type="EMBL" id="BLPF01000004">
    <property type="protein sequence ID" value="GFJ85791.1"/>
    <property type="molecule type" value="Genomic_DNA"/>
</dbReference>
<reference evidence="1 2" key="1">
    <citation type="submission" date="2020-03" db="EMBL/GenBank/DDBJ databases">
        <title>Whole genome shotgun sequence of Phytohabitans houttuyneae NBRC 108639.</title>
        <authorList>
            <person name="Komaki H."/>
            <person name="Tamura T."/>
        </authorList>
    </citation>
    <scope>NUCLEOTIDE SEQUENCE [LARGE SCALE GENOMIC DNA]</scope>
    <source>
        <strain evidence="1 2">NBRC 108639</strain>
    </source>
</reference>
<dbReference type="Proteomes" id="UP000482800">
    <property type="component" value="Unassembled WGS sequence"/>
</dbReference>
<reference evidence="1 2" key="2">
    <citation type="submission" date="2020-03" db="EMBL/GenBank/DDBJ databases">
        <authorList>
            <person name="Ichikawa N."/>
            <person name="Kimura A."/>
            <person name="Kitahashi Y."/>
            <person name="Uohara A."/>
        </authorList>
    </citation>
    <scope>NUCLEOTIDE SEQUENCE [LARGE SCALE GENOMIC DNA]</scope>
    <source>
        <strain evidence="1 2">NBRC 108639</strain>
    </source>
</reference>
<evidence type="ECO:0000313" key="2">
    <source>
        <dbReference type="Proteomes" id="UP000482800"/>
    </source>
</evidence>
<sequence length="611" mass="67527">MSGRGTTGRGRGAVMPDSIYAASVELATTGTDVVFAGEDGRTATFAFDRLPLSGWHEPLAASLRRLVGPAGGRRTRSSAEDVWGTALRFLRFLATLDKPPALPGEVRAEHLEQFLARQVRGDERNRWRQIRNLAMLLEPLRETIAQEVLDFTGQRKPVQERALPGYSDGELDRLLTAARCQVAGIRDRIAAGEALLADLHADRIAHSETVRELATMAGSGVVPHRPGLRTAGERLALAQRLFLTRSDVIPLLVLLVGVTGRNIETIKELPAEHRVLDGQAVELRVVKRRRGPGNWTSSVTWEIGPPHRQLHTPGGLYLLLHRLTARSRSFSDTPSAWPIWRHGRQAHVDGVAEHFDPFARELDGLRFKNTRWVAEQGLLADPGPDGEPRRFPLSFPRLRTSIEVRRTKQMGGHLPSAARTNTFPVLFRHYLRGDPIVTSWAEDVVGEALVDAEQAALAAHERALRTTGGRLRVVGGPVDPGAIEHDAGLDPDRAQAAAAGHLDTGWSACVDHDAHPATGRACQSTFLDCFHCGNCLITRDHLPRLLALLDALDERRQQISEQNWWDRYGPAWLAIRHDVLTRFTPDEVEAAARAKPVDALLDLIENPWEKP</sequence>
<organism evidence="1 2">
    <name type="scientific">Phytohabitans houttuyneae</name>
    <dbReference type="NCBI Taxonomy" id="1076126"/>
    <lineage>
        <taxon>Bacteria</taxon>
        <taxon>Bacillati</taxon>
        <taxon>Actinomycetota</taxon>
        <taxon>Actinomycetes</taxon>
        <taxon>Micromonosporales</taxon>
        <taxon>Micromonosporaceae</taxon>
    </lineage>
</organism>